<dbReference type="EMBL" id="MZGX01000025">
    <property type="protein sequence ID" value="OPX42721.1"/>
    <property type="molecule type" value="Genomic_DNA"/>
</dbReference>
<dbReference type="STRING" id="48256.CLHUN_33730"/>
<feature type="DNA-binding region" description="H-T-H motif" evidence="2">
    <location>
        <begin position="36"/>
        <end position="55"/>
    </location>
</feature>
<dbReference type="PANTHER" id="PTHR30055:SF222">
    <property type="entry name" value="REGULATORY PROTEIN"/>
    <property type="match status" value="1"/>
</dbReference>
<organism evidence="4 5">
    <name type="scientific">Ruminiclostridium hungatei</name>
    <name type="common">Clostridium hungatei</name>
    <dbReference type="NCBI Taxonomy" id="48256"/>
    <lineage>
        <taxon>Bacteria</taxon>
        <taxon>Bacillati</taxon>
        <taxon>Bacillota</taxon>
        <taxon>Clostridia</taxon>
        <taxon>Eubacteriales</taxon>
        <taxon>Oscillospiraceae</taxon>
        <taxon>Ruminiclostridium</taxon>
    </lineage>
</organism>
<dbReference type="PANTHER" id="PTHR30055">
    <property type="entry name" value="HTH-TYPE TRANSCRIPTIONAL REGULATOR RUTR"/>
    <property type="match status" value="1"/>
</dbReference>
<dbReference type="SUPFAM" id="SSF46689">
    <property type="entry name" value="Homeodomain-like"/>
    <property type="match status" value="1"/>
</dbReference>
<dbReference type="InterPro" id="IPR036271">
    <property type="entry name" value="Tet_transcr_reg_TetR-rel_C_sf"/>
</dbReference>
<dbReference type="RefSeq" id="WP_080065806.1">
    <property type="nucleotide sequence ID" value="NZ_MZGX01000025.1"/>
</dbReference>
<evidence type="ECO:0000256" key="2">
    <source>
        <dbReference type="PROSITE-ProRule" id="PRU00335"/>
    </source>
</evidence>
<dbReference type="PROSITE" id="PS01081">
    <property type="entry name" value="HTH_TETR_1"/>
    <property type="match status" value="1"/>
</dbReference>
<dbReference type="InterPro" id="IPR023772">
    <property type="entry name" value="DNA-bd_HTH_TetR-type_CS"/>
</dbReference>
<gene>
    <name evidence="4" type="primary">bm3R1_2</name>
    <name evidence="4" type="ORF">CLHUN_33730</name>
</gene>
<dbReference type="InterPro" id="IPR001647">
    <property type="entry name" value="HTH_TetR"/>
</dbReference>
<dbReference type="InterPro" id="IPR050109">
    <property type="entry name" value="HTH-type_TetR-like_transc_reg"/>
</dbReference>
<dbReference type="Gene3D" id="1.10.357.10">
    <property type="entry name" value="Tetracycline Repressor, domain 2"/>
    <property type="match status" value="1"/>
</dbReference>
<keyword evidence="5" id="KW-1185">Reference proteome</keyword>
<dbReference type="InterPro" id="IPR009057">
    <property type="entry name" value="Homeodomain-like_sf"/>
</dbReference>
<dbReference type="OrthoDB" id="494991at2"/>
<evidence type="ECO:0000313" key="5">
    <source>
        <dbReference type="Proteomes" id="UP000191554"/>
    </source>
</evidence>
<dbReference type="AlphaFoldDB" id="A0A1V4SHL2"/>
<dbReference type="GO" id="GO:0003677">
    <property type="term" value="F:DNA binding"/>
    <property type="evidence" value="ECO:0007669"/>
    <property type="project" value="UniProtKB-UniRule"/>
</dbReference>
<accession>A0A1V4SHL2</accession>
<comment type="caution">
    <text evidence="4">The sequence shown here is derived from an EMBL/GenBank/DDBJ whole genome shotgun (WGS) entry which is preliminary data.</text>
</comment>
<dbReference type="Proteomes" id="UP000191554">
    <property type="component" value="Unassembled WGS sequence"/>
</dbReference>
<keyword evidence="1 2" id="KW-0238">DNA-binding</keyword>
<dbReference type="Pfam" id="PF00440">
    <property type="entry name" value="TetR_N"/>
    <property type="match status" value="1"/>
</dbReference>
<dbReference type="PROSITE" id="PS50977">
    <property type="entry name" value="HTH_TETR_2"/>
    <property type="match status" value="1"/>
</dbReference>
<evidence type="ECO:0000256" key="1">
    <source>
        <dbReference type="ARBA" id="ARBA00023125"/>
    </source>
</evidence>
<reference evidence="4 5" key="1">
    <citation type="submission" date="2017-03" db="EMBL/GenBank/DDBJ databases">
        <title>Genome sequence of Clostridium hungatei DSM 14427.</title>
        <authorList>
            <person name="Poehlein A."/>
            <person name="Daniel R."/>
        </authorList>
    </citation>
    <scope>NUCLEOTIDE SEQUENCE [LARGE SCALE GENOMIC DNA]</scope>
    <source>
        <strain evidence="4 5">DSM 14427</strain>
    </source>
</reference>
<dbReference type="SUPFAM" id="SSF48498">
    <property type="entry name" value="Tetracyclin repressor-like, C-terminal domain"/>
    <property type="match status" value="1"/>
</dbReference>
<evidence type="ECO:0000313" key="4">
    <source>
        <dbReference type="EMBL" id="OPX42721.1"/>
    </source>
</evidence>
<dbReference type="GO" id="GO:0006355">
    <property type="term" value="P:regulation of DNA-templated transcription"/>
    <property type="evidence" value="ECO:0007669"/>
    <property type="project" value="UniProtKB-ARBA"/>
</dbReference>
<evidence type="ECO:0000259" key="3">
    <source>
        <dbReference type="PROSITE" id="PS50977"/>
    </source>
</evidence>
<name>A0A1V4SHL2_RUMHU</name>
<proteinExistence type="predicted"/>
<protein>
    <submittedName>
        <fullName evidence="4">HTH-type transcriptional repressor Bm3R1</fullName>
    </submittedName>
</protein>
<dbReference type="PRINTS" id="PR00455">
    <property type="entry name" value="HTHTETR"/>
</dbReference>
<feature type="domain" description="HTH tetR-type" evidence="3">
    <location>
        <begin position="13"/>
        <end position="73"/>
    </location>
</feature>
<sequence>MNVNIDLSELELPDKEKKILEAAILISNEKGFSSTTTSEIAKRAGVAEGTIFRYFKTKKDILHGIMLQAIRIAADKILLNSLYDIFKSREQKELRVILKEILLDRLELVQRFFPMFRVLISEALFHQDIREVICSNLINRLDKEIREFYSNLAARGQIRTDVDPMLVMRNIIGNFLAFIGQKMLFTDNFSLSESTGEIDAMITLILDGISPAKQTKGGD</sequence>